<proteinExistence type="predicted"/>
<dbReference type="InterPro" id="IPR050951">
    <property type="entry name" value="Retrovirus_Pol_polyprotein"/>
</dbReference>
<dbReference type="FunFam" id="3.30.70.270:FF:000026">
    <property type="entry name" value="Transposon Ty3-G Gag-Pol polyprotein"/>
    <property type="match status" value="1"/>
</dbReference>
<dbReference type="Pfam" id="PF00078">
    <property type="entry name" value="RVT_1"/>
    <property type="match status" value="1"/>
</dbReference>
<evidence type="ECO:0000259" key="1">
    <source>
        <dbReference type="PROSITE" id="PS50878"/>
    </source>
</evidence>
<dbReference type="PANTHER" id="PTHR37984">
    <property type="entry name" value="PROTEIN CBG26694"/>
    <property type="match status" value="1"/>
</dbReference>
<dbReference type="CDD" id="cd09274">
    <property type="entry name" value="RNase_HI_RT_Ty3"/>
    <property type="match status" value="1"/>
</dbReference>
<dbReference type="AlphaFoldDB" id="A0AAD9QG01"/>
<evidence type="ECO:0000313" key="3">
    <source>
        <dbReference type="Proteomes" id="UP001249851"/>
    </source>
</evidence>
<dbReference type="InterPro" id="IPR043128">
    <property type="entry name" value="Rev_trsase/Diguanyl_cyclase"/>
</dbReference>
<feature type="domain" description="Reverse transcriptase" evidence="1">
    <location>
        <begin position="68"/>
        <end position="251"/>
    </location>
</feature>
<dbReference type="Gene3D" id="3.30.70.270">
    <property type="match status" value="2"/>
</dbReference>
<reference evidence="2" key="1">
    <citation type="journal article" date="2023" name="G3 (Bethesda)">
        <title>Whole genome assembly and annotation of the endangered Caribbean coral Acropora cervicornis.</title>
        <authorList>
            <person name="Selwyn J.D."/>
            <person name="Vollmer S.V."/>
        </authorList>
    </citation>
    <scope>NUCLEOTIDE SEQUENCE</scope>
    <source>
        <strain evidence="2">K2</strain>
    </source>
</reference>
<dbReference type="InterPro" id="IPR043502">
    <property type="entry name" value="DNA/RNA_pol_sf"/>
</dbReference>
<organism evidence="2 3">
    <name type="scientific">Acropora cervicornis</name>
    <name type="common">Staghorn coral</name>
    <dbReference type="NCBI Taxonomy" id="6130"/>
    <lineage>
        <taxon>Eukaryota</taxon>
        <taxon>Metazoa</taxon>
        <taxon>Cnidaria</taxon>
        <taxon>Anthozoa</taxon>
        <taxon>Hexacorallia</taxon>
        <taxon>Scleractinia</taxon>
        <taxon>Astrocoeniina</taxon>
        <taxon>Acroporidae</taxon>
        <taxon>Acropora</taxon>
    </lineage>
</organism>
<gene>
    <name evidence="2" type="ORF">P5673_016361</name>
</gene>
<keyword evidence="3" id="KW-1185">Reference proteome</keyword>
<dbReference type="SUPFAM" id="SSF56672">
    <property type="entry name" value="DNA/RNA polymerases"/>
    <property type="match status" value="1"/>
</dbReference>
<dbReference type="InterPro" id="IPR041577">
    <property type="entry name" value="RT_RNaseH_2"/>
</dbReference>
<dbReference type="Proteomes" id="UP001249851">
    <property type="component" value="Unassembled WGS sequence"/>
</dbReference>
<dbReference type="CDD" id="cd01647">
    <property type="entry name" value="RT_LTR"/>
    <property type="match status" value="1"/>
</dbReference>
<dbReference type="Gene3D" id="3.10.10.10">
    <property type="entry name" value="HIV Type 1 Reverse Transcriptase, subunit A, domain 1"/>
    <property type="match status" value="1"/>
</dbReference>
<accession>A0AAD9QG01</accession>
<comment type="caution">
    <text evidence="2">The sequence shown here is derived from an EMBL/GenBank/DDBJ whole genome shotgun (WGS) entry which is preliminary data.</text>
</comment>
<sequence>MPQGSETARAKTADQLIKEYHDVFEGALGTLPGTQRLELDPSVTPTISPSRRVPLALKPRLKQELERLTSLRVIAPPTDWVSNVVVATKPSGDLRICIDPKGLNKALKRERYPIPVIEDVLPELSKARVFTKVDARNGYWHVVLEEKSAKLTTFDTPFGRYYWRRLPFGLSVSSEIFQKRIHQALDGLPGLLDVHDDIVIYGTGDTDEEANADHDKNLETFLQRCRHKGIKLNKQKLKLKCTEFPYLGHLVTKEGLKPDPDKIKAVQEMPRPDNIKAVRRFCGFVNYLAKFMPKLSEVMEPIRNLTCKESEWNWTHEHNKAFMRIKEMATTAPLLKYYNPQEELTIQCDASERGLGAALLQQGRPVAFASRAMTETESRYAQIEKELLSVIFALDKFEQYAYGRPVTVESDHKPLEAIAKKPLRCAPKRLQGMFLKIQKV</sequence>
<name>A0AAD9QG01_ACRCE</name>
<dbReference type="PANTHER" id="PTHR37984:SF8">
    <property type="entry name" value="CCHC-TYPE DOMAIN-CONTAINING PROTEIN"/>
    <property type="match status" value="1"/>
</dbReference>
<evidence type="ECO:0000313" key="2">
    <source>
        <dbReference type="EMBL" id="KAK2560621.1"/>
    </source>
</evidence>
<dbReference type="EMBL" id="JARQWQ010000035">
    <property type="protein sequence ID" value="KAK2560621.1"/>
    <property type="molecule type" value="Genomic_DNA"/>
</dbReference>
<dbReference type="PROSITE" id="PS50878">
    <property type="entry name" value="RT_POL"/>
    <property type="match status" value="1"/>
</dbReference>
<dbReference type="Pfam" id="PF17919">
    <property type="entry name" value="RT_RNaseH_2"/>
    <property type="match status" value="1"/>
</dbReference>
<reference evidence="2" key="2">
    <citation type="journal article" date="2023" name="Science">
        <title>Genomic signatures of disease resistance in endangered staghorn corals.</title>
        <authorList>
            <person name="Vollmer S.V."/>
            <person name="Selwyn J.D."/>
            <person name="Despard B.A."/>
            <person name="Roesel C.L."/>
        </authorList>
    </citation>
    <scope>NUCLEOTIDE SEQUENCE</scope>
    <source>
        <strain evidence="2">K2</strain>
    </source>
</reference>
<dbReference type="InterPro" id="IPR000477">
    <property type="entry name" value="RT_dom"/>
</dbReference>
<protein>
    <submittedName>
        <fullName evidence="2">Retrovirus-related Pol polyprotein from transposon 412</fullName>
    </submittedName>
</protein>